<dbReference type="InterPro" id="IPR015424">
    <property type="entry name" value="PyrdxlP-dep_Trfase"/>
</dbReference>
<dbReference type="Pfam" id="PF00266">
    <property type="entry name" value="Aminotran_5"/>
    <property type="match status" value="1"/>
</dbReference>
<comment type="cofactor">
    <cofactor evidence="1">
        <name>pyridoxal 5'-phosphate</name>
        <dbReference type="ChEBI" id="CHEBI:597326"/>
    </cofactor>
</comment>
<gene>
    <name evidence="6" type="ORF">J2S17_004111</name>
</gene>
<evidence type="ECO:0000256" key="1">
    <source>
        <dbReference type="ARBA" id="ARBA00001933"/>
    </source>
</evidence>
<sequence length="534" mass="60570">MMEFIYKIATNQDEHDQIYQLNYKTFVEEIPQHAQNEQQRLIDRFDDENTYMIAKRNDEVVGMIAVRGTRPFSLDLKLDDLDELLPKEARPCEIRLLSVKENLRKSPVFYKLSELLVSYCLEHGYNMALISGVENQIPLYKKMGFIPFGKMVRTGKARFQPMYLTKEQFESSTKMFKRAMTRISKSKKPVSFLPGPVQMHPAVEEAFTLPSVSHRDQVFAAECKEVQKRLCRLTGANYADLAVGTGTLANDIVAAQLQSLSGSGLILATGEFGYRLINHASRFHLKFHTIEKDWNEPINLGEIRQMLLSNPDITWIWTVHCETSTGYVYDLAALESLCHAAEVELCVDACSSIGVIPVSFQNLLFATSVSGKGLGSYPGLAIIFHRDPIKSNPNIPRYLDLGLYHGSNSVPFTHSSNLVKALHVAMDHLNFLIIEKNAASLRIFLKKENYLLAGDDFYSPGIITIQLPASLSSRKLGDYLKQKNIFTSYESHYLLKKNWLQISLMGHHSEEELQILQKELVFAKEAFTVKSEVL</sequence>
<evidence type="ECO:0000313" key="7">
    <source>
        <dbReference type="Proteomes" id="UP001238088"/>
    </source>
</evidence>
<feature type="domain" description="N-acetyltransferase" evidence="5">
    <location>
        <begin position="6"/>
        <end position="167"/>
    </location>
</feature>
<dbReference type="PANTHER" id="PTHR42778:SF1">
    <property type="entry name" value="2-AMINOETHYLPHOSPHONATE--PYRUVATE TRANSAMINASE"/>
    <property type="match status" value="1"/>
</dbReference>
<dbReference type="SUPFAM" id="SSF53383">
    <property type="entry name" value="PLP-dependent transferases"/>
    <property type="match status" value="1"/>
</dbReference>
<dbReference type="EMBL" id="JAUSUB010000021">
    <property type="protein sequence ID" value="MDQ0272219.1"/>
    <property type="molecule type" value="Genomic_DNA"/>
</dbReference>
<dbReference type="InterPro" id="IPR000182">
    <property type="entry name" value="GNAT_dom"/>
</dbReference>
<comment type="caution">
    <text evidence="6">The sequence shown here is derived from an EMBL/GenBank/DDBJ whole genome shotgun (WGS) entry which is preliminary data.</text>
</comment>
<protein>
    <submittedName>
        <fullName evidence="6">Aspartate aminotransferase-like enzyme</fullName>
    </submittedName>
</protein>
<accession>A0ABU0ALS8</accession>
<keyword evidence="3" id="KW-0808">Transferase</keyword>
<dbReference type="InterPro" id="IPR015421">
    <property type="entry name" value="PyrdxlP-dep_Trfase_major"/>
</dbReference>
<keyword evidence="4" id="KW-0663">Pyridoxal phosphate</keyword>
<reference evidence="6 7" key="1">
    <citation type="submission" date="2023-07" db="EMBL/GenBank/DDBJ databases">
        <title>Genomic Encyclopedia of Type Strains, Phase IV (KMG-IV): sequencing the most valuable type-strain genomes for metagenomic binning, comparative biology and taxonomic classification.</title>
        <authorList>
            <person name="Goeker M."/>
        </authorList>
    </citation>
    <scope>NUCLEOTIDE SEQUENCE [LARGE SCALE GENOMIC DNA]</scope>
    <source>
        <strain evidence="6 7">DSM 23494</strain>
    </source>
</reference>
<dbReference type="InterPro" id="IPR054597">
    <property type="entry name" value="FeeM_cat"/>
</dbReference>
<dbReference type="PROSITE" id="PS51186">
    <property type="entry name" value="GNAT"/>
    <property type="match status" value="1"/>
</dbReference>
<dbReference type="InterPro" id="IPR016181">
    <property type="entry name" value="Acyl_CoA_acyltransferase"/>
</dbReference>
<evidence type="ECO:0000313" key="6">
    <source>
        <dbReference type="EMBL" id="MDQ0272219.1"/>
    </source>
</evidence>
<keyword evidence="7" id="KW-1185">Reference proteome</keyword>
<evidence type="ECO:0000259" key="5">
    <source>
        <dbReference type="PROSITE" id="PS51186"/>
    </source>
</evidence>
<evidence type="ECO:0000256" key="2">
    <source>
        <dbReference type="ARBA" id="ARBA00022576"/>
    </source>
</evidence>
<dbReference type="InterPro" id="IPR015422">
    <property type="entry name" value="PyrdxlP-dep_Trfase_small"/>
</dbReference>
<organism evidence="6 7">
    <name type="scientific">Cytobacillus purgationiresistens</name>
    <dbReference type="NCBI Taxonomy" id="863449"/>
    <lineage>
        <taxon>Bacteria</taxon>
        <taxon>Bacillati</taxon>
        <taxon>Bacillota</taxon>
        <taxon>Bacilli</taxon>
        <taxon>Bacillales</taxon>
        <taxon>Bacillaceae</taxon>
        <taxon>Cytobacillus</taxon>
    </lineage>
</organism>
<dbReference type="Pfam" id="PF21926">
    <property type="entry name" value="FeeM"/>
    <property type="match status" value="1"/>
</dbReference>
<evidence type="ECO:0000256" key="4">
    <source>
        <dbReference type="ARBA" id="ARBA00022898"/>
    </source>
</evidence>
<dbReference type="InterPro" id="IPR000192">
    <property type="entry name" value="Aminotrans_V_dom"/>
</dbReference>
<dbReference type="Gene3D" id="3.40.640.10">
    <property type="entry name" value="Type I PLP-dependent aspartate aminotransferase-like (Major domain)"/>
    <property type="match status" value="1"/>
</dbReference>
<proteinExistence type="predicted"/>
<name>A0ABU0ALS8_9BACI</name>
<dbReference type="Proteomes" id="UP001238088">
    <property type="component" value="Unassembled WGS sequence"/>
</dbReference>
<dbReference type="RefSeq" id="WP_307477504.1">
    <property type="nucleotide sequence ID" value="NZ_JAUSUB010000021.1"/>
</dbReference>
<dbReference type="Gene3D" id="3.90.1150.10">
    <property type="entry name" value="Aspartate Aminotransferase, domain 1"/>
    <property type="match status" value="1"/>
</dbReference>
<dbReference type="Gene3D" id="3.40.630.30">
    <property type="match status" value="1"/>
</dbReference>
<keyword evidence="2" id="KW-0032">Aminotransferase</keyword>
<dbReference type="PANTHER" id="PTHR42778">
    <property type="entry name" value="2-AMINOETHYLPHOSPHONATE--PYRUVATE TRANSAMINASE"/>
    <property type="match status" value="1"/>
</dbReference>
<dbReference type="SUPFAM" id="SSF55729">
    <property type="entry name" value="Acyl-CoA N-acyltransferases (Nat)"/>
    <property type="match status" value="1"/>
</dbReference>
<evidence type="ECO:0000256" key="3">
    <source>
        <dbReference type="ARBA" id="ARBA00022679"/>
    </source>
</evidence>